<sequence>TDSTARRPRPVRAPTARPRPRRSTPTTSRATSSARPAARSSTTTSATRPPSGSSTVPSSRSCGVRVPGGGRGGATPSWTSRGSWVAYSRRGWGGVPRDERGQALGHRRRERRRAPSGEGEAGTEEGAQPDRAPRRPGAEGEGTRRSSWRGGRGRRR</sequence>
<reference evidence="2 3" key="1">
    <citation type="journal article" date="2012" name="Genome Biol.">
        <title>Genome and low-iron response of an oceanic diatom adapted to chronic iron limitation.</title>
        <authorList>
            <person name="Lommer M."/>
            <person name="Specht M."/>
            <person name="Roy A.S."/>
            <person name="Kraemer L."/>
            <person name="Andreson R."/>
            <person name="Gutowska M.A."/>
            <person name="Wolf J."/>
            <person name="Bergner S.V."/>
            <person name="Schilhabel M.B."/>
            <person name="Klostermeier U.C."/>
            <person name="Beiko R.G."/>
            <person name="Rosenstiel P."/>
            <person name="Hippler M."/>
            <person name="Laroche J."/>
        </authorList>
    </citation>
    <scope>NUCLEOTIDE SEQUENCE [LARGE SCALE GENOMIC DNA]</scope>
    <source>
        <strain evidence="2 3">CCMP1005</strain>
    </source>
</reference>
<evidence type="ECO:0000313" key="3">
    <source>
        <dbReference type="Proteomes" id="UP000266841"/>
    </source>
</evidence>
<feature type="region of interest" description="Disordered" evidence="1">
    <location>
        <begin position="1"/>
        <end position="156"/>
    </location>
</feature>
<feature type="compositionally biased region" description="Basic residues" evidence="1">
    <location>
        <begin position="105"/>
        <end position="114"/>
    </location>
</feature>
<dbReference type="Proteomes" id="UP000266841">
    <property type="component" value="Unassembled WGS sequence"/>
</dbReference>
<comment type="caution">
    <text evidence="2">The sequence shown here is derived from an EMBL/GenBank/DDBJ whole genome shotgun (WGS) entry which is preliminary data.</text>
</comment>
<dbReference type="AlphaFoldDB" id="K0RND1"/>
<gene>
    <name evidence="2" type="ORF">THAOC_30594</name>
</gene>
<name>K0RND1_THAOC</name>
<evidence type="ECO:0000256" key="1">
    <source>
        <dbReference type="SAM" id="MobiDB-lite"/>
    </source>
</evidence>
<organism evidence="2 3">
    <name type="scientific">Thalassiosira oceanica</name>
    <name type="common">Marine diatom</name>
    <dbReference type="NCBI Taxonomy" id="159749"/>
    <lineage>
        <taxon>Eukaryota</taxon>
        <taxon>Sar</taxon>
        <taxon>Stramenopiles</taxon>
        <taxon>Ochrophyta</taxon>
        <taxon>Bacillariophyta</taxon>
        <taxon>Coscinodiscophyceae</taxon>
        <taxon>Thalassiosirophycidae</taxon>
        <taxon>Thalassiosirales</taxon>
        <taxon>Thalassiosiraceae</taxon>
        <taxon>Thalassiosira</taxon>
    </lineage>
</organism>
<protein>
    <submittedName>
        <fullName evidence="2">Uncharacterized protein</fullName>
    </submittedName>
</protein>
<feature type="compositionally biased region" description="Basic and acidic residues" evidence="1">
    <location>
        <begin position="131"/>
        <end position="144"/>
    </location>
</feature>
<evidence type="ECO:0000313" key="2">
    <source>
        <dbReference type="EMBL" id="EJK50436.1"/>
    </source>
</evidence>
<accession>K0RND1</accession>
<feature type="compositionally biased region" description="Basic residues" evidence="1">
    <location>
        <begin position="1"/>
        <end position="10"/>
    </location>
</feature>
<proteinExistence type="predicted"/>
<feature type="non-terminal residue" evidence="2">
    <location>
        <position position="1"/>
    </location>
</feature>
<feature type="compositionally biased region" description="Low complexity" evidence="1">
    <location>
        <begin position="23"/>
        <end position="65"/>
    </location>
</feature>
<dbReference type="EMBL" id="AGNL01043695">
    <property type="protein sequence ID" value="EJK50436.1"/>
    <property type="molecule type" value="Genomic_DNA"/>
</dbReference>
<keyword evidence="3" id="KW-1185">Reference proteome</keyword>